<dbReference type="Proteomes" id="UP000223525">
    <property type="component" value="Unassembled WGS sequence"/>
</dbReference>
<evidence type="ECO:0000256" key="5">
    <source>
        <dbReference type="ARBA" id="ARBA00022741"/>
    </source>
</evidence>
<evidence type="ECO:0000313" key="11">
    <source>
        <dbReference type="Proteomes" id="UP000223525"/>
    </source>
</evidence>
<protein>
    <submittedName>
        <fullName evidence="10">ABC transporter ATP-binding protein</fullName>
    </submittedName>
</protein>
<dbReference type="EMBL" id="NIRK01000001">
    <property type="protein sequence ID" value="PHH99036.1"/>
    <property type="molecule type" value="Genomic_DNA"/>
</dbReference>
<organism evidence="10 11">
    <name type="scientific">Fusobacterium nucleatum subsp. polymorphum</name>
    <name type="common">Fusobacterium polymorphum</name>
    <dbReference type="NCBI Taxonomy" id="76857"/>
    <lineage>
        <taxon>Bacteria</taxon>
        <taxon>Fusobacteriati</taxon>
        <taxon>Fusobacteriota</taxon>
        <taxon>Fusobacteriia</taxon>
        <taxon>Fusobacteriales</taxon>
        <taxon>Fusobacteriaceae</taxon>
        <taxon>Fusobacterium</taxon>
    </lineage>
</organism>
<evidence type="ECO:0000256" key="6">
    <source>
        <dbReference type="ARBA" id="ARBA00022840"/>
    </source>
</evidence>
<evidence type="ECO:0000259" key="9">
    <source>
        <dbReference type="PROSITE" id="PS50893"/>
    </source>
</evidence>
<dbReference type="InterPro" id="IPR015856">
    <property type="entry name" value="ABC_transpr_CbiO/EcfA_su"/>
</dbReference>
<dbReference type="AlphaFoldDB" id="A0A2C6B3A6"/>
<evidence type="ECO:0000256" key="1">
    <source>
        <dbReference type="ARBA" id="ARBA00004202"/>
    </source>
</evidence>
<evidence type="ECO:0000256" key="7">
    <source>
        <dbReference type="ARBA" id="ARBA00022967"/>
    </source>
</evidence>
<reference evidence="10 11" key="1">
    <citation type="submission" date="2017-06" db="EMBL/GenBank/DDBJ databases">
        <title>Draft genome sequence of Fusobacterium nucleatum subsp. polymorphum KCOM 1248 (=ChDC F113).</title>
        <authorList>
            <person name="Kook J.-K."/>
            <person name="Park S.-N."/>
            <person name="Lim Y.K."/>
            <person name="Roh H."/>
        </authorList>
    </citation>
    <scope>NUCLEOTIDE SEQUENCE [LARGE SCALE GENOMIC DNA]</scope>
    <source>
        <strain evidence="11">KCOM 1248 (ChDC F113)</strain>
    </source>
</reference>
<name>A0A2C6B3A6_FUSNP</name>
<evidence type="ECO:0000256" key="8">
    <source>
        <dbReference type="ARBA" id="ARBA00023136"/>
    </source>
</evidence>
<keyword evidence="8" id="KW-0472">Membrane</keyword>
<evidence type="ECO:0000256" key="4">
    <source>
        <dbReference type="ARBA" id="ARBA00022475"/>
    </source>
</evidence>
<dbReference type="PROSITE" id="PS00211">
    <property type="entry name" value="ABC_TRANSPORTER_1"/>
    <property type="match status" value="1"/>
</dbReference>
<dbReference type="InterPro" id="IPR003439">
    <property type="entry name" value="ABC_transporter-like_ATP-bd"/>
</dbReference>
<dbReference type="Pfam" id="PF00005">
    <property type="entry name" value="ABC_tran"/>
    <property type="match status" value="1"/>
</dbReference>
<evidence type="ECO:0000313" key="10">
    <source>
        <dbReference type="EMBL" id="PHH99036.1"/>
    </source>
</evidence>
<dbReference type="GO" id="GO:0043190">
    <property type="term" value="C:ATP-binding cassette (ABC) transporter complex"/>
    <property type="evidence" value="ECO:0007669"/>
    <property type="project" value="TreeGrafter"/>
</dbReference>
<keyword evidence="3" id="KW-0813">Transport</keyword>
<dbReference type="InterPro" id="IPR027417">
    <property type="entry name" value="P-loop_NTPase"/>
</dbReference>
<dbReference type="PANTHER" id="PTHR43553">
    <property type="entry name" value="HEAVY METAL TRANSPORTER"/>
    <property type="match status" value="1"/>
</dbReference>
<dbReference type="SMART" id="SM00382">
    <property type="entry name" value="AAA"/>
    <property type="match status" value="1"/>
</dbReference>
<keyword evidence="7" id="KW-1278">Translocase</keyword>
<keyword evidence="5" id="KW-0547">Nucleotide-binding</keyword>
<dbReference type="RefSeq" id="WP_099002622.1">
    <property type="nucleotide sequence ID" value="NZ_CP077158.1"/>
</dbReference>
<dbReference type="Gene3D" id="3.40.50.300">
    <property type="entry name" value="P-loop containing nucleotide triphosphate hydrolases"/>
    <property type="match status" value="1"/>
</dbReference>
<dbReference type="PROSITE" id="PS50893">
    <property type="entry name" value="ABC_TRANSPORTER_2"/>
    <property type="match status" value="1"/>
</dbReference>
<dbReference type="InterPro" id="IPR003593">
    <property type="entry name" value="AAA+_ATPase"/>
</dbReference>
<dbReference type="GO" id="GO:0016887">
    <property type="term" value="F:ATP hydrolysis activity"/>
    <property type="evidence" value="ECO:0007669"/>
    <property type="project" value="InterPro"/>
</dbReference>
<sequence length="277" mass="31736">MKISLKNVGYEYPTFENNKNGIYDVSLEIDSHKRIAIVGHTGSGKSTLLKLIKGLLKKQTGEINIDGKIEDIGYIFQYPEHQIFETTIFKDISYGLKKLKLNEIEILKRVEKVLELVGLDKNYLHHSTLNLSGGEKRRVALAGVLVMQPQLLLLDEATVGLDPEGKEQLFKILLDWQKKENKSFLFITHDMNDVLEYAEEVIVMDKGKLLYHTSPSDLFKKYSDKLESLGLELPECISFLNKLNQNLKNPIKISGDIKEESILKAIEEKIKYKRNEQ</sequence>
<accession>A0A2C6B3A6</accession>
<feature type="domain" description="ABC transporter" evidence="9">
    <location>
        <begin position="3"/>
        <end position="231"/>
    </location>
</feature>
<dbReference type="CDD" id="cd03225">
    <property type="entry name" value="ABC_cobalt_CbiO_domain1"/>
    <property type="match status" value="1"/>
</dbReference>
<dbReference type="FunFam" id="3.40.50.300:FF:000224">
    <property type="entry name" value="Energy-coupling factor transporter ATP-binding protein EcfA"/>
    <property type="match status" value="1"/>
</dbReference>
<keyword evidence="4" id="KW-1003">Cell membrane</keyword>
<dbReference type="InterPro" id="IPR017871">
    <property type="entry name" value="ABC_transporter-like_CS"/>
</dbReference>
<keyword evidence="6 10" id="KW-0067">ATP-binding</keyword>
<dbReference type="InterPro" id="IPR050095">
    <property type="entry name" value="ECF_ABC_transporter_ATP-bd"/>
</dbReference>
<dbReference type="PANTHER" id="PTHR43553:SF27">
    <property type="entry name" value="ENERGY-COUPLING FACTOR TRANSPORTER ATP-BINDING PROTEIN ECFA2"/>
    <property type="match status" value="1"/>
</dbReference>
<comment type="subcellular location">
    <subcellularLocation>
        <location evidence="1">Cell membrane</location>
        <topology evidence="1">Peripheral membrane protein</topology>
    </subcellularLocation>
</comment>
<dbReference type="GO" id="GO:0042626">
    <property type="term" value="F:ATPase-coupled transmembrane transporter activity"/>
    <property type="evidence" value="ECO:0007669"/>
    <property type="project" value="TreeGrafter"/>
</dbReference>
<dbReference type="GO" id="GO:0005524">
    <property type="term" value="F:ATP binding"/>
    <property type="evidence" value="ECO:0007669"/>
    <property type="project" value="UniProtKB-KW"/>
</dbReference>
<gene>
    <name evidence="10" type="ORF">CA836_04510</name>
</gene>
<comment type="caution">
    <text evidence="10">The sequence shown here is derived from an EMBL/GenBank/DDBJ whole genome shotgun (WGS) entry which is preliminary data.</text>
</comment>
<dbReference type="SUPFAM" id="SSF52540">
    <property type="entry name" value="P-loop containing nucleoside triphosphate hydrolases"/>
    <property type="match status" value="1"/>
</dbReference>
<comment type="similarity">
    <text evidence="2">Belongs to the ABC transporter superfamily.</text>
</comment>
<evidence type="ECO:0000256" key="3">
    <source>
        <dbReference type="ARBA" id="ARBA00022448"/>
    </source>
</evidence>
<proteinExistence type="inferred from homology"/>
<evidence type="ECO:0000256" key="2">
    <source>
        <dbReference type="ARBA" id="ARBA00005417"/>
    </source>
</evidence>